<dbReference type="AlphaFoldDB" id="A0A0G4HSV2"/>
<organism evidence="3">
    <name type="scientific">Chromera velia CCMP2878</name>
    <dbReference type="NCBI Taxonomy" id="1169474"/>
    <lineage>
        <taxon>Eukaryota</taxon>
        <taxon>Sar</taxon>
        <taxon>Alveolata</taxon>
        <taxon>Colpodellida</taxon>
        <taxon>Chromeraceae</taxon>
        <taxon>Chromera</taxon>
    </lineage>
</organism>
<evidence type="ECO:0000256" key="2">
    <source>
        <dbReference type="SAM" id="SignalP"/>
    </source>
</evidence>
<sequence>MPTYWFALFFLKACTASLRSRNWTSRGRHLKEVAEDSTREAISLPVWSISQNLFGHDIARWETVVVEAGREVRSVRYEYYTAFGVLFHNSSNHWELIRYPHAAVAVAAEQRLSDTGIELQPSFFPRKLAGSGNLRTRTFAEVLQCATASTMPSKSAPPPPSPAASLSAFQSPSPPTASAAGSLNAFQSLSLSAASTAAGSLSAS</sequence>
<dbReference type="EMBL" id="CDMZ01003725">
    <property type="protein sequence ID" value="CEM47373.1"/>
    <property type="molecule type" value="Genomic_DNA"/>
</dbReference>
<name>A0A0G4HSV2_9ALVE</name>
<proteinExistence type="predicted"/>
<accession>A0A0G4HSV2</accession>
<feature type="chain" id="PRO_5005192172" description="Intein C-terminal splicing domain-containing protein" evidence="2">
    <location>
        <begin position="17"/>
        <end position="204"/>
    </location>
</feature>
<feature type="region of interest" description="Disordered" evidence="1">
    <location>
        <begin position="150"/>
        <end position="180"/>
    </location>
</feature>
<evidence type="ECO:0000256" key="1">
    <source>
        <dbReference type="SAM" id="MobiDB-lite"/>
    </source>
</evidence>
<keyword evidence="2" id="KW-0732">Signal</keyword>
<dbReference type="VEuPathDB" id="CryptoDB:Cvel_8311"/>
<evidence type="ECO:0008006" key="4">
    <source>
        <dbReference type="Google" id="ProtNLM"/>
    </source>
</evidence>
<protein>
    <recommendedName>
        <fullName evidence="4">Intein C-terminal splicing domain-containing protein</fullName>
    </recommendedName>
</protein>
<evidence type="ECO:0000313" key="3">
    <source>
        <dbReference type="EMBL" id="CEM47373.1"/>
    </source>
</evidence>
<gene>
    <name evidence="3" type="ORF">Cvel_8311</name>
</gene>
<feature type="signal peptide" evidence="2">
    <location>
        <begin position="1"/>
        <end position="16"/>
    </location>
</feature>
<reference evidence="3" key="1">
    <citation type="submission" date="2014-11" db="EMBL/GenBank/DDBJ databases">
        <authorList>
            <person name="Otto D Thomas"/>
            <person name="Naeem Raeece"/>
        </authorList>
    </citation>
    <scope>NUCLEOTIDE SEQUENCE</scope>
</reference>
<feature type="compositionally biased region" description="Low complexity" evidence="1">
    <location>
        <begin position="163"/>
        <end position="180"/>
    </location>
</feature>